<dbReference type="GO" id="GO:0003677">
    <property type="term" value="F:DNA binding"/>
    <property type="evidence" value="ECO:0007669"/>
    <property type="project" value="InterPro"/>
</dbReference>
<dbReference type="GO" id="GO:0004803">
    <property type="term" value="F:transposase activity"/>
    <property type="evidence" value="ECO:0007669"/>
    <property type="project" value="InterPro"/>
</dbReference>
<reference evidence="1 2" key="1">
    <citation type="submission" date="2023-01" db="EMBL/GenBank/DDBJ databases">
        <title>Cultivation and genomic characterization of new, ubiquitous marine nitrite-oxidizing bacteria from the Nitrospirales.</title>
        <authorList>
            <person name="Mueller A.J."/>
            <person name="Daebeler A."/>
            <person name="Herbold C.W."/>
            <person name="Kirkegaard R.H."/>
            <person name="Daims H."/>
        </authorList>
    </citation>
    <scope>NUCLEOTIDE SEQUENCE [LARGE SCALE GENOMIC DNA]</scope>
    <source>
        <strain evidence="1 2">DK</strain>
    </source>
</reference>
<evidence type="ECO:0000313" key="1">
    <source>
        <dbReference type="EMBL" id="WNM64009.1"/>
    </source>
</evidence>
<gene>
    <name evidence="1" type="ORF">PQG83_09710</name>
</gene>
<sequence>MGSQGRKQYAADFKRDAVALVIQQGYSVVEATKNLGVNAGLLRRWKTEMEGTGTGAFPGKGHQTPDQAELYRLREENRRLRMERDI</sequence>
<dbReference type="EMBL" id="CP116968">
    <property type="protein sequence ID" value="WNM64009.1"/>
    <property type="molecule type" value="Genomic_DNA"/>
</dbReference>
<evidence type="ECO:0000313" key="2">
    <source>
        <dbReference type="Proteomes" id="UP001302494"/>
    </source>
</evidence>
<keyword evidence="2" id="KW-1185">Reference proteome</keyword>
<dbReference type="AlphaFoldDB" id="A0AA96GTX1"/>
<name>A0AA96GTX1_9BACT</name>
<proteinExistence type="predicted"/>
<organism evidence="1 2">
    <name type="scientific">Candidatus Nitrospira neomarina</name>
    <dbReference type="NCBI Taxonomy" id="3020899"/>
    <lineage>
        <taxon>Bacteria</taxon>
        <taxon>Pseudomonadati</taxon>
        <taxon>Nitrospirota</taxon>
        <taxon>Nitrospiria</taxon>
        <taxon>Nitrospirales</taxon>
        <taxon>Nitrospiraceae</taxon>
        <taxon>Nitrospira</taxon>
    </lineage>
</organism>
<dbReference type="KEGG" id="nneo:PQG83_09710"/>
<dbReference type="SUPFAM" id="SSF46689">
    <property type="entry name" value="Homeodomain-like"/>
    <property type="match status" value="1"/>
</dbReference>
<dbReference type="Gene3D" id="1.10.10.60">
    <property type="entry name" value="Homeodomain-like"/>
    <property type="match status" value="1"/>
</dbReference>
<protein>
    <submittedName>
        <fullName evidence="1">Transposase</fullName>
    </submittedName>
</protein>
<dbReference type="InterPro" id="IPR009057">
    <property type="entry name" value="Homeodomain-like_sf"/>
</dbReference>
<dbReference type="RefSeq" id="WP_312748874.1">
    <property type="nucleotide sequence ID" value="NZ_CP116968.1"/>
</dbReference>
<dbReference type="InterPro" id="IPR002514">
    <property type="entry name" value="Transposase_8"/>
</dbReference>
<dbReference type="Pfam" id="PF01527">
    <property type="entry name" value="HTH_Tnp_1"/>
    <property type="match status" value="1"/>
</dbReference>
<accession>A0AA96GTX1</accession>
<dbReference type="GO" id="GO:0006313">
    <property type="term" value="P:DNA transposition"/>
    <property type="evidence" value="ECO:0007669"/>
    <property type="project" value="InterPro"/>
</dbReference>
<dbReference type="Proteomes" id="UP001302494">
    <property type="component" value="Chromosome"/>
</dbReference>